<dbReference type="PROSITE" id="PS00352">
    <property type="entry name" value="CSD_1"/>
    <property type="match status" value="1"/>
</dbReference>
<dbReference type="PANTHER" id="PTHR46565">
    <property type="entry name" value="COLD SHOCK DOMAIN PROTEIN 2"/>
    <property type="match status" value="1"/>
</dbReference>
<dbReference type="PROSITE" id="PS51857">
    <property type="entry name" value="CSD_2"/>
    <property type="match status" value="1"/>
</dbReference>
<evidence type="ECO:0000256" key="6">
    <source>
        <dbReference type="ARBA" id="ARBA00023163"/>
    </source>
</evidence>
<sequence>MCTGTVKWFNDDKGYGFITNDESGEDLFVHFSAIIAEGFKSLKEGQRVTFEVEDDEARGKMRAANVRVTA</sequence>
<dbReference type="InterPro" id="IPR002059">
    <property type="entry name" value="CSP_DNA-bd"/>
</dbReference>
<dbReference type="Proteomes" id="UP000602647">
    <property type="component" value="Unassembled WGS sequence"/>
</dbReference>
<dbReference type="InterPro" id="IPR019844">
    <property type="entry name" value="CSD_CS"/>
</dbReference>
<dbReference type="PRINTS" id="PR00050">
    <property type="entry name" value="COLDSHOCK"/>
</dbReference>
<evidence type="ECO:0000256" key="3">
    <source>
        <dbReference type="ARBA" id="ARBA00023015"/>
    </source>
</evidence>
<organism evidence="9 10">
    <name type="scientific">Zhenpiania hominis</name>
    <dbReference type="NCBI Taxonomy" id="2763644"/>
    <lineage>
        <taxon>Bacteria</taxon>
        <taxon>Bacillati</taxon>
        <taxon>Bacillota</taxon>
        <taxon>Clostridia</taxon>
        <taxon>Peptostreptococcales</taxon>
        <taxon>Anaerovoracaceae</taxon>
        <taxon>Zhenpiania</taxon>
    </lineage>
</organism>
<dbReference type="AlphaFoldDB" id="A0A923SPZ8"/>
<dbReference type="InterPro" id="IPR012340">
    <property type="entry name" value="NA-bd_OB-fold"/>
</dbReference>
<evidence type="ECO:0000256" key="7">
    <source>
        <dbReference type="RuleBase" id="RU000408"/>
    </source>
</evidence>
<dbReference type="GO" id="GO:0010468">
    <property type="term" value="P:regulation of gene expression"/>
    <property type="evidence" value="ECO:0007669"/>
    <property type="project" value="UniProtKB-ARBA"/>
</dbReference>
<dbReference type="Gene3D" id="2.40.50.140">
    <property type="entry name" value="Nucleic acid-binding proteins"/>
    <property type="match status" value="1"/>
</dbReference>
<dbReference type="GO" id="GO:0005737">
    <property type="term" value="C:cytoplasm"/>
    <property type="evidence" value="ECO:0007669"/>
    <property type="project" value="UniProtKB-SubCell"/>
</dbReference>
<dbReference type="SMART" id="SM00357">
    <property type="entry name" value="CSP"/>
    <property type="match status" value="1"/>
</dbReference>
<keyword evidence="4" id="KW-0238">DNA-binding</keyword>
<dbReference type="EMBL" id="JACRYT010000002">
    <property type="protein sequence ID" value="MBC6678925.1"/>
    <property type="molecule type" value="Genomic_DNA"/>
</dbReference>
<keyword evidence="2" id="KW-0963">Cytoplasm</keyword>
<dbReference type="GO" id="GO:0003677">
    <property type="term" value="F:DNA binding"/>
    <property type="evidence" value="ECO:0007669"/>
    <property type="project" value="UniProtKB-KW"/>
</dbReference>
<dbReference type="InterPro" id="IPR011129">
    <property type="entry name" value="CSD"/>
</dbReference>
<evidence type="ECO:0000256" key="4">
    <source>
        <dbReference type="ARBA" id="ARBA00023125"/>
    </source>
</evidence>
<evidence type="ECO:0000313" key="9">
    <source>
        <dbReference type="EMBL" id="MBC6678925.1"/>
    </source>
</evidence>
<dbReference type="PIRSF" id="PIRSF002599">
    <property type="entry name" value="Cold_shock_A"/>
    <property type="match status" value="1"/>
</dbReference>
<dbReference type="PANTHER" id="PTHR46565:SF20">
    <property type="entry name" value="COLD SHOCK DOMAIN-CONTAINING PROTEIN 4"/>
    <property type="match status" value="1"/>
</dbReference>
<dbReference type="CDD" id="cd04458">
    <property type="entry name" value="CSP_CDS"/>
    <property type="match status" value="1"/>
</dbReference>
<dbReference type="FunFam" id="2.40.50.140:FF:000006">
    <property type="entry name" value="Cold shock protein CspC"/>
    <property type="match status" value="1"/>
</dbReference>
<evidence type="ECO:0000313" key="10">
    <source>
        <dbReference type="Proteomes" id="UP000602647"/>
    </source>
</evidence>
<keyword evidence="10" id="KW-1185">Reference proteome</keyword>
<feature type="domain" description="CSD" evidence="8">
    <location>
        <begin position="1"/>
        <end position="68"/>
    </location>
</feature>
<evidence type="ECO:0000259" key="8">
    <source>
        <dbReference type="PROSITE" id="PS51857"/>
    </source>
</evidence>
<evidence type="ECO:0000256" key="5">
    <source>
        <dbReference type="ARBA" id="ARBA00023159"/>
    </source>
</evidence>
<dbReference type="Pfam" id="PF00313">
    <property type="entry name" value="CSD"/>
    <property type="match status" value="1"/>
</dbReference>
<comment type="subcellular location">
    <subcellularLocation>
        <location evidence="1 7">Cytoplasm</location>
    </subcellularLocation>
</comment>
<proteinExistence type="predicted"/>
<comment type="caution">
    <text evidence="9">The sequence shown here is derived from an EMBL/GenBank/DDBJ whole genome shotgun (WGS) entry which is preliminary data.</text>
</comment>
<gene>
    <name evidence="9" type="ORF">H9L42_03675</name>
</gene>
<keyword evidence="3" id="KW-0805">Transcription regulation</keyword>
<keyword evidence="6" id="KW-0804">Transcription</keyword>
<dbReference type="InterPro" id="IPR012156">
    <property type="entry name" value="Cold_shock_CspA"/>
</dbReference>
<reference evidence="9" key="1">
    <citation type="submission" date="2020-08" db="EMBL/GenBank/DDBJ databases">
        <title>Genome public.</title>
        <authorList>
            <person name="Liu C."/>
            <person name="Sun Q."/>
        </authorList>
    </citation>
    <scope>NUCLEOTIDE SEQUENCE</scope>
    <source>
        <strain evidence="9">BX12</strain>
    </source>
</reference>
<accession>A0A923SPZ8</accession>
<dbReference type="RefSeq" id="WP_187302051.1">
    <property type="nucleotide sequence ID" value="NZ_CBCTON010000004.1"/>
</dbReference>
<name>A0A923SPZ8_9FIRM</name>
<dbReference type="SUPFAM" id="SSF50249">
    <property type="entry name" value="Nucleic acid-binding proteins"/>
    <property type="match status" value="1"/>
</dbReference>
<dbReference type="GO" id="GO:0051252">
    <property type="term" value="P:regulation of RNA metabolic process"/>
    <property type="evidence" value="ECO:0007669"/>
    <property type="project" value="UniProtKB-ARBA"/>
</dbReference>
<keyword evidence="5" id="KW-0010">Activator</keyword>
<protein>
    <submittedName>
        <fullName evidence="9">Cold-shock protein</fullName>
    </submittedName>
</protein>
<evidence type="ECO:0000256" key="1">
    <source>
        <dbReference type="ARBA" id="ARBA00004496"/>
    </source>
</evidence>
<evidence type="ECO:0000256" key="2">
    <source>
        <dbReference type="ARBA" id="ARBA00022490"/>
    </source>
</evidence>